<proteinExistence type="predicted"/>
<reference evidence="4 6" key="2">
    <citation type="submission" date="2018-08" db="EMBL/GenBank/DDBJ databases">
        <title>A genome reference for cultivated species of the human gut microbiota.</title>
        <authorList>
            <person name="Zou Y."/>
            <person name="Xue W."/>
            <person name="Luo G."/>
        </authorList>
    </citation>
    <scope>NUCLEOTIDE SEQUENCE [LARGE SCALE GENOMIC DNA]</scope>
    <source>
        <strain evidence="4 6">AF21-27</strain>
    </source>
</reference>
<protein>
    <submittedName>
        <fullName evidence="4">3'-5' exonuclease</fullName>
    </submittedName>
    <submittedName>
        <fullName evidence="3">Putative DNA polymerase III subunit epsilon</fullName>
        <ecNumber evidence="3">2.7.7.7</ecNumber>
    </submittedName>
</protein>
<organism evidence="3 5">
    <name type="scientific">Bifidobacterium adolescentis</name>
    <dbReference type="NCBI Taxonomy" id="1680"/>
    <lineage>
        <taxon>Bacteria</taxon>
        <taxon>Bacillati</taxon>
        <taxon>Actinomycetota</taxon>
        <taxon>Actinomycetes</taxon>
        <taxon>Bifidobacteriales</taxon>
        <taxon>Bifidobacteriaceae</taxon>
        <taxon>Bifidobacterium</taxon>
    </lineage>
</organism>
<dbReference type="SMART" id="SM00479">
    <property type="entry name" value="EXOIII"/>
    <property type="match status" value="1"/>
</dbReference>
<dbReference type="Proteomes" id="UP000095647">
    <property type="component" value="Unassembled WGS sequence"/>
</dbReference>
<dbReference type="InterPro" id="IPR013520">
    <property type="entry name" value="Ribonucl_H"/>
</dbReference>
<dbReference type="PANTHER" id="PTHR30231:SF41">
    <property type="entry name" value="DNA POLYMERASE III SUBUNIT EPSILON"/>
    <property type="match status" value="1"/>
</dbReference>
<keyword evidence="3" id="KW-0548">Nucleotidyltransferase</keyword>
<accession>A0A173WQW5</accession>
<keyword evidence="3" id="KW-0808">Transferase</keyword>
<dbReference type="FunFam" id="3.30.420.10:FF:000045">
    <property type="entry name" value="3'-5' exonuclease DinG"/>
    <property type="match status" value="1"/>
</dbReference>
<keyword evidence="1 4" id="KW-0269">Exonuclease</keyword>
<feature type="domain" description="Exonuclease" evidence="2">
    <location>
        <begin position="4"/>
        <end position="169"/>
    </location>
</feature>
<dbReference type="Proteomes" id="UP000285462">
    <property type="component" value="Unassembled WGS sequence"/>
</dbReference>
<dbReference type="GO" id="GO:0005829">
    <property type="term" value="C:cytosol"/>
    <property type="evidence" value="ECO:0007669"/>
    <property type="project" value="TreeGrafter"/>
</dbReference>
<dbReference type="GO" id="GO:0045004">
    <property type="term" value="P:DNA replication proofreading"/>
    <property type="evidence" value="ECO:0007669"/>
    <property type="project" value="TreeGrafter"/>
</dbReference>
<evidence type="ECO:0000313" key="5">
    <source>
        <dbReference type="Proteomes" id="UP000095647"/>
    </source>
</evidence>
<dbReference type="Gene3D" id="3.30.420.10">
    <property type="entry name" value="Ribonuclease H-like superfamily/Ribonuclease H"/>
    <property type="match status" value="1"/>
</dbReference>
<dbReference type="EMBL" id="QRVT01000010">
    <property type="protein sequence ID" value="RGS63837.1"/>
    <property type="molecule type" value="Genomic_DNA"/>
</dbReference>
<dbReference type="InterPro" id="IPR036397">
    <property type="entry name" value="RNaseH_sf"/>
</dbReference>
<dbReference type="EC" id="2.7.7.7" evidence="3"/>
<dbReference type="NCBIfam" id="TIGR00573">
    <property type="entry name" value="dnaq"/>
    <property type="match status" value="1"/>
</dbReference>
<reference evidence="3 5" key="1">
    <citation type="submission" date="2015-09" db="EMBL/GenBank/DDBJ databases">
        <authorList>
            <consortium name="Pathogen Informatics"/>
        </authorList>
    </citation>
    <scope>NUCLEOTIDE SEQUENCE [LARGE SCALE GENOMIC DNA]</scope>
    <source>
        <strain evidence="3 5">2789STDY5608824</strain>
    </source>
</reference>
<dbReference type="EMBL" id="CYYI01000001">
    <property type="protein sequence ID" value="CUN41871.1"/>
    <property type="molecule type" value="Genomic_DNA"/>
</dbReference>
<keyword evidence="1 4" id="KW-0378">Hydrolase</keyword>
<dbReference type="Pfam" id="PF00929">
    <property type="entry name" value="RNase_T"/>
    <property type="match status" value="1"/>
</dbReference>
<dbReference type="RefSeq" id="WP_055680086.1">
    <property type="nucleotide sequence ID" value="NZ_CYYI01000001.1"/>
</dbReference>
<dbReference type="AlphaFoldDB" id="A0A173WQW5"/>
<evidence type="ECO:0000313" key="4">
    <source>
        <dbReference type="EMBL" id="RGS63837.1"/>
    </source>
</evidence>
<dbReference type="PANTHER" id="PTHR30231">
    <property type="entry name" value="DNA POLYMERASE III SUBUNIT EPSILON"/>
    <property type="match status" value="1"/>
</dbReference>
<name>A0A173WQW5_BIFAD</name>
<evidence type="ECO:0000313" key="3">
    <source>
        <dbReference type="EMBL" id="CUN41871.1"/>
    </source>
</evidence>
<sequence>MNQGFAVVDFETTGLSPAKGDRAIEIGLVHVAPDGTLEDEHETLIHVDRSVGASWVHHITARDLLHAPDFEGIAHELRDLLAGRVFVAHNVSFDSRFLLAEYSRMGASIPVHQSTMLCTMKLSRSLIGRGKLSDCCDYFGIANEDAHSALSDAHATALLLGRLLEADPNWPGFQRRLESAADAAEQWPTFAALPKGQWLPRGTHAAAQRQLTFGH</sequence>
<gene>
    <name evidence="3" type="primary">dnaQ1</name>
    <name evidence="4" type="ORF">DWX79_09220</name>
    <name evidence="3" type="ORF">ERS852382_00346</name>
</gene>
<dbReference type="GO" id="GO:0003887">
    <property type="term" value="F:DNA-directed DNA polymerase activity"/>
    <property type="evidence" value="ECO:0007669"/>
    <property type="project" value="UniProtKB-EC"/>
</dbReference>
<evidence type="ECO:0000256" key="1">
    <source>
        <dbReference type="ARBA" id="ARBA00022839"/>
    </source>
</evidence>
<dbReference type="InterPro" id="IPR012337">
    <property type="entry name" value="RNaseH-like_sf"/>
</dbReference>
<dbReference type="CDD" id="cd06127">
    <property type="entry name" value="DEDDh"/>
    <property type="match status" value="1"/>
</dbReference>
<dbReference type="SUPFAM" id="SSF53098">
    <property type="entry name" value="Ribonuclease H-like"/>
    <property type="match status" value="1"/>
</dbReference>
<keyword evidence="1 4" id="KW-0540">Nuclease</keyword>
<dbReference type="GO" id="GO:0003677">
    <property type="term" value="F:DNA binding"/>
    <property type="evidence" value="ECO:0007669"/>
    <property type="project" value="InterPro"/>
</dbReference>
<evidence type="ECO:0000259" key="2">
    <source>
        <dbReference type="SMART" id="SM00479"/>
    </source>
</evidence>
<dbReference type="GO" id="GO:0008408">
    <property type="term" value="F:3'-5' exonuclease activity"/>
    <property type="evidence" value="ECO:0007669"/>
    <property type="project" value="TreeGrafter"/>
</dbReference>
<evidence type="ECO:0000313" key="6">
    <source>
        <dbReference type="Proteomes" id="UP000285462"/>
    </source>
</evidence>
<dbReference type="InterPro" id="IPR006054">
    <property type="entry name" value="DnaQ"/>
</dbReference>